<feature type="transmembrane region" description="Helical" evidence="1">
    <location>
        <begin position="287"/>
        <end position="318"/>
    </location>
</feature>
<feature type="transmembrane region" description="Helical" evidence="1">
    <location>
        <begin position="245"/>
        <end position="267"/>
    </location>
</feature>
<dbReference type="Pfam" id="PF10322">
    <property type="entry name" value="7TM_GPCR_Sru"/>
    <property type="match status" value="2"/>
</dbReference>
<evidence type="ECO:0000256" key="1">
    <source>
        <dbReference type="SAM" id="Phobius"/>
    </source>
</evidence>
<dbReference type="PANTHER" id="PTHR46045">
    <property type="entry name" value="SERPENTINE RECEPTOR, CLASS U-RELATED"/>
    <property type="match status" value="1"/>
</dbReference>
<dbReference type="InterPro" id="IPR003839">
    <property type="entry name" value="7TM_GPCR_serpentine_rcpt_Sru"/>
</dbReference>
<dbReference type="PANTHER" id="PTHR46045:SF18">
    <property type="entry name" value="SERPENTINE RECEPTOR, CLASS U"/>
    <property type="match status" value="1"/>
</dbReference>
<dbReference type="Proteomes" id="UP000008068">
    <property type="component" value="Unassembled WGS sequence"/>
</dbReference>
<keyword evidence="3" id="KW-1185">Reference proteome</keyword>
<dbReference type="AlphaFoldDB" id="G0PDA7"/>
<feature type="transmembrane region" description="Helical" evidence="1">
    <location>
        <begin position="330"/>
        <end position="350"/>
    </location>
</feature>
<keyword evidence="1" id="KW-0812">Transmembrane</keyword>
<dbReference type="STRING" id="135651.G0PDA7"/>
<accession>G0PDA7</accession>
<proteinExistence type="predicted"/>
<evidence type="ECO:0000313" key="3">
    <source>
        <dbReference type="Proteomes" id="UP000008068"/>
    </source>
</evidence>
<dbReference type="HOGENOM" id="CLU_467131_0_0_1"/>
<feature type="transmembrane region" description="Helical" evidence="1">
    <location>
        <begin position="210"/>
        <end position="233"/>
    </location>
</feature>
<sequence>MSSYSNFAPIPGTIHFNSSYINYEFQWGQFPTLFAVIPWIYMTPSFIVLCKTFKVYWKLIRKKPEKHLFLIILLSQSAFFGSFLWDFLMTRLPSTGIFTSWCASVAPNHWLKMIVLFAVYFNYLILYFPFLLVIVRLVVIAYPFSHSRIIFILYYGTNSYFSYAEIIRPFANDLQFCVVTWVFFLTHPVFRNTATADISSGIQYEPFPTLFAIFPWFYMIPSSVVLYKILKVFWKSMGQKQDRHIFLITLLSQSAFFGLFLSDFLMTRLPSTGVVTAWCASVAPNHWLKMIVFVAVYFNYLVLYFPFLLVFVRLIAIMYPFTHAKINQNVVSYGVPFFLILPTCFTFYLFPALGVCRQRSVPYPFGSIWIHFIGSAFDLKNKFFHLSNLVFWMTFSVFANFFLVFKVRQASSKLESPELSLASKRANTSLTITTFAMIIFYLSTGMFLIIFIIYFGTNSYFNYVEIFRPFANDLQFCVVTWVFYATHPAFRSTSVVEPLSSGSWFRRRFNHYL</sequence>
<feature type="transmembrane region" description="Helical" evidence="1">
    <location>
        <begin position="428"/>
        <end position="454"/>
    </location>
</feature>
<evidence type="ECO:0000313" key="2">
    <source>
        <dbReference type="EMBL" id="EGT51658.1"/>
    </source>
</evidence>
<dbReference type="EMBL" id="GL380270">
    <property type="protein sequence ID" value="EGT51658.1"/>
    <property type="molecule type" value="Genomic_DNA"/>
</dbReference>
<dbReference type="InParanoid" id="G0PDA7"/>
<reference evidence="3" key="1">
    <citation type="submission" date="2011-07" db="EMBL/GenBank/DDBJ databases">
        <authorList>
            <consortium name="Caenorhabditis brenneri Sequencing and Analysis Consortium"/>
            <person name="Wilson R.K."/>
        </authorList>
    </citation>
    <scope>NUCLEOTIDE SEQUENCE [LARGE SCALE GENOMIC DNA]</scope>
    <source>
        <strain evidence="3">PB2801</strain>
    </source>
</reference>
<feature type="transmembrane region" description="Helical" evidence="1">
    <location>
        <begin position="389"/>
        <end position="407"/>
    </location>
</feature>
<organism evidence="3">
    <name type="scientific">Caenorhabditis brenneri</name>
    <name type="common">Nematode worm</name>
    <dbReference type="NCBI Taxonomy" id="135651"/>
    <lineage>
        <taxon>Eukaryota</taxon>
        <taxon>Metazoa</taxon>
        <taxon>Ecdysozoa</taxon>
        <taxon>Nematoda</taxon>
        <taxon>Chromadorea</taxon>
        <taxon>Rhabditida</taxon>
        <taxon>Rhabditina</taxon>
        <taxon>Rhabditomorpha</taxon>
        <taxon>Rhabditoidea</taxon>
        <taxon>Rhabditidae</taxon>
        <taxon>Peloderinae</taxon>
        <taxon>Caenorhabditis</taxon>
    </lineage>
</organism>
<dbReference type="eggNOG" id="ENOG502TFK2">
    <property type="taxonomic scope" value="Eukaryota"/>
</dbReference>
<protein>
    <submittedName>
        <fullName evidence="2">Uncharacterized protein</fullName>
    </submittedName>
</protein>
<feature type="transmembrane region" description="Helical" evidence="1">
    <location>
        <begin position="114"/>
        <end position="139"/>
    </location>
</feature>
<gene>
    <name evidence="2" type="ORF">CAEBREN_32254</name>
</gene>
<feature type="transmembrane region" description="Helical" evidence="1">
    <location>
        <begin position="33"/>
        <end position="56"/>
    </location>
</feature>
<name>G0PDA7_CAEBE</name>
<keyword evidence="1" id="KW-0472">Membrane</keyword>
<keyword evidence="1" id="KW-1133">Transmembrane helix</keyword>
<feature type="transmembrane region" description="Helical" evidence="1">
    <location>
        <begin position="68"/>
        <end position="85"/>
    </location>
</feature>